<keyword evidence="2" id="KW-1185">Reference proteome</keyword>
<dbReference type="EMBL" id="WUUL01000014">
    <property type="protein sequence ID" value="MXQ55432.1"/>
    <property type="molecule type" value="Genomic_DNA"/>
</dbReference>
<accession>A0A6I4W545</accession>
<evidence type="ECO:0000313" key="2">
    <source>
        <dbReference type="Proteomes" id="UP000430692"/>
    </source>
</evidence>
<gene>
    <name evidence="1" type="ORF">GSM42_17255</name>
</gene>
<proteinExistence type="predicted"/>
<dbReference type="Proteomes" id="UP000430692">
    <property type="component" value="Unassembled WGS sequence"/>
</dbReference>
<reference evidence="1 2" key="1">
    <citation type="submission" date="2019-12" db="EMBL/GenBank/DDBJ databases">
        <title>Whole-genome analyses of novel actinobacteria.</title>
        <authorList>
            <person name="Sahin N."/>
            <person name="Saygin H."/>
        </authorList>
    </citation>
    <scope>NUCLEOTIDE SEQUENCE [LARGE SCALE GENOMIC DNA]</scope>
    <source>
        <strain evidence="1 2">KC615</strain>
    </source>
</reference>
<name>A0A6I4W545_9BACL</name>
<protein>
    <submittedName>
        <fullName evidence="1">Uncharacterized protein</fullName>
    </submittedName>
</protein>
<dbReference type="AlphaFoldDB" id="A0A6I4W545"/>
<sequence>MSLSNQDGVKLLEEAASQLSKLSPQWPNRHKLDPITRGGLDLILKTLEPIWSSPENQRPPGLDATVFLRFIKHLREIGPKSSWSNHVEAMRTSLQQMIAKLER</sequence>
<evidence type="ECO:0000313" key="1">
    <source>
        <dbReference type="EMBL" id="MXQ55432.1"/>
    </source>
</evidence>
<dbReference type="RefSeq" id="WP_160802777.1">
    <property type="nucleotide sequence ID" value="NZ_WUUL01000014.1"/>
</dbReference>
<organism evidence="1 2">
    <name type="scientific">Shimazuella alba</name>
    <dbReference type="NCBI Taxonomy" id="2690964"/>
    <lineage>
        <taxon>Bacteria</taxon>
        <taxon>Bacillati</taxon>
        <taxon>Bacillota</taxon>
        <taxon>Bacilli</taxon>
        <taxon>Bacillales</taxon>
        <taxon>Thermoactinomycetaceae</taxon>
        <taxon>Shimazuella</taxon>
    </lineage>
</organism>
<comment type="caution">
    <text evidence="1">The sequence shown here is derived from an EMBL/GenBank/DDBJ whole genome shotgun (WGS) entry which is preliminary data.</text>
</comment>